<dbReference type="OrthoDB" id="696500at2759"/>
<dbReference type="EMBL" id="LWDX02066739">
    <property type="protein sequence ID" value="OEL15474.1"/>
    <property type="molecule type" value="Genomic_DNA"/>
</dbReference>
<name>A0A1E5URJ8_9POAL</name>
<evidence type="ECO:0000313" key="1">
    <source>
        <dbReference type="EMBL" id="OEL15474.1"/>
    </source>
</evidence>
<keyword evidence="2" id="KW-1185">Reference proteome</keyword>
<dbReference type="STRING" id="888268.A0A1E5URJ8"/>
<accession>A0A1E5URJ8</accession>
<comment type="caution">
    <text evidence="1">The sequence shown here is derived from an EMBL/GenBank/DDBJ whole genome shotgun (WGS) entry which is preliminary data.</text>
</comment>
<feature type="non-terminal residue" evidence="1">
    <location>
        <position position="1"/>
    </location>
</feature>
<proteinExistence type="predicted"/>
<dbReference type="AlphaFoldDB" id="A0A1E5URJ8"/>
<dbReference type="Proteomes" id="UP000095767">
    <property type="component" value="Unassembled WGS sequence"/>
</dbReference>
<reference evidence="1 2" key="1">
    <citation type="submission" date="2016-09" db="EMBL/GenBank/DDBJ databases">
        <title>The draft genome of Dichanthelium oligosanthes: A C3 panicoid grass species.</title>
        <authorList>
            <person name="Studer A.J."/>
            <person name="Schnable J.C."/>
            <person name="Brutnell T.P."/>
        </authorList>
    </citation>
    <scope>NUCLEOTIDE SEQUENCE [LARGE SCALE GENOMIC DNA]</scope>
    <source>
        <strain evidence="2">cv. Kellogg 1175</strain>
        <tissue evidence="1">Leaf</tissue>
    </source>
</reference>
<organism evidence="1 2">
    <name type="scientific">Dichanthelium oligosanthes</name>
    <dbReference type="NCBI Taxonomy" id="888268"/>
    <lineage>
        <taxon>Eukaryota</taxon>
        <taxon>Viridiplantae</taxon>
        <taxon>Streptophyta</taxon>
        <taxon>Embryophyta</taxon>
        <taxon>Tracheophyta</taxon>
        <taxon>Spermatophyta</taxon>
        <taxon>Magnoliopsida</taxon>
        <taxon>Liliopsida</taxon>
        <taxon>Poales</taxon>
        <taxon>Poaceae</taxon>
        <taxon>PACMAD clade</taxon>
        <taxon>Panicoideae</taxon>
        <taxon>Panicodae</taxon>
        <taxon>Paniceae</taxon>
        <taxon>Dichantheliinae</taxon>
        <taxon>Dichanthelium</taxon>
    </lineage>
</organism>
<evidence type="ECO:0000313" key="2">
    <source>
        <dbReference type="Proteomes" id="UP000095767"/>
    </source>
</evidence>
<sequence>LWLLLYKSGLARCLGIHGHAAPSPITGMNMMDWWLSLRVGLNKFQQKGCDSAFMLISWMLWKERNGRVFNNRQDSSAPQLVRAIIEEGQAWIEAGAKHLTGFGWPSAQVASLLVVCLTVNNNLVPKNSCVCAR</sequence>
<protein>
    <submittedName>
        <fullName evidence="1">Uncharacterized protein</fullName>
    </submittedName>
</protein>
<gene>
    <name evidence="1" type="ORF">BAE44_0023507</name>
</gene>